<dbReference type="AlphaFoldDB" id="A0A8T3AKC1"/>
<accession>A0A8T3AKC1</accession>
<name>A0A8T3AKC1_DENNO</name>
<keyword evidence="1" id="KW-1133">Transmembrane helix</keyword>
<feature type="transmembrane region" description="Helical" evidence="1">
    <location>
        <begin position="7"/>
        <end position="34"/>
    </location>
</feature>
<sequence length="52" mass="5966">MIVCSHMIFAYFSSTFFVSELLYVSCLICLFLNFLHVSNLSNDACLVFSYVL</sequence>
<dbReference type="Proteomes" id="UP000829196">
    <property type="component" value="Unassembled WGS sequence"/>
</dbReference>
<protein>
    <submittedName>
        <fullName evidence="2">Uncharacterized protein</fullName>
    </submittedName>
</protein>
<evidence type="ECO:0000256" key="1">
    <source>
        <dbReference type="SAM" id="Phobius"/>
    </source>
</evidence>
<evidence type="ECO:0000313" key="2">
    <source>
        <dbReference type="EMBL" id="KAI0496484.1"/>
    </source>
</evidence>
<dbReference type="SMR" id="A0A8T3AKC1"/>
<proteinExistence type="predicted"/>
<keyword evidence="1" id="KW-0472">Membrane</keyword>
<keyword evidence="1" id="KW-0812">Transmembrane</keyword>
<reference evidence="2" key="1">
    <citation type="journal article" date="2022" name="Front. Genet.">
        <title>Chromosome-Scale Assembly of the Dendrobium nobile Genome Provides Insights Into the Molecular Mechanism of the Biosynthesis of the Medicinal Active Ingredient of Dendrobium.</title>
        <authorList>
            <person name="Xu Q."/>
            <person name="Niu S.-C."/>
            <person name="Li K.-L."/>
            <person name="Zheng P.-J."/>
            <person name="Zhang X.-J."/>
            <person name="Jia Y."/>
            <person name="Liu Y."/>
            <person name="Niu Y.-X."/>
            <person name="Yu L.-H."/>
            <person name="Chen D.-F."/>
            <person name="Zhang G.-Q."/>
        </authorList>
    </citation>
    <scope>NUCLEOTIDE SEQUENCE</scope>
    <source>
        <tissue evidence="2">Leaf</tissue>
    </source>
</reference>
<keyword evidence="3" id="KW-1185">Reference proteome</keyword>
<organism evidence="2 3">
    <name type="scientific">Dendrobium nobile</name>
    <name type="common">Orchid</name>
    <dbReference type="NCBI Taxonomy" id="94219"/>
    <lineage>
        <taxon>Eukaryota</taxon>
        <taxon>Viridiplantae</taxon>
        <taxon>Streptophyta</taxon>
        <taxon>Embryophyta</taxon>
        <taxon>Tracheophyta</taxon>
        <taxon>Spermatophyta</taxon>
        <taxon>Magnoliopsida</taxon>
        <taxon>Liliopsida</taxon>
        <taxon>Asparagales</taxon>
        <taxon>Orchidaceae</taxon>
        <taxon>Epidendroideae</taxon>
        <taxon>Malaxideae</taxon>
        <taxon>Dendrobiinae</taxon>
        <taxon>Dendrobium</taxon>
    </lineage>
</organism>
<comment type="caution">
    <text evidence="2">The sequence shown here is derived from an EMBL/GenBank/DDBJ whole genome shotgun (WGS) entry which is preliminary data.</text>
</comment>
<evidence type="ECO:0000313" key="3">
    <source>
        <dbReference type="Proteomes" id="UP000829196"/>
    </source>
</evidence>
<gene>
    <name evidence="2" type="ORF">KFK09_022801</name>
</gene>
<dbReference type="EMBL" id="JAGYWB010000016">
    <property type="protein sequence ID" value="KAI0496484.1"/>
    <property type="molecule type" value="Genomic_DNA"/>
</dbReference>